<name>A0A222YWT6_9CAUD</name>
<dbReference type="RefSeq" id="YP_009791284.1">
    <property type="nucleotide sequence ID" value="NC_047838.1"/>
</dbReference>
<proteinExistence type="predicted"/>
<organism evidence="1 2">
    <name type="scientific">Synechococcus phage Bellamy</name>
    <dbReference type="NCBI Taxonomy" id="2023996"/>
    <lineage>
        <taxon>Viruses</taxon>
        <taxon>Duplodnaviria</taxon>
        <taxon>Heunggongvirae</taxon>
        <taxon>Uroviricota</taxon>
        <taxon>Caudoviricetes</taxon>
        <taxon>Pantevenvirales</taxon>
        <taxon>Kyanoviridae</taxon>
        <taxon>Bellamyvirus</taxon>
        <taxon>Bellamyvirus bellamy</taxon>
    </lineage>
</organism>
<gene>
    <name evidence="1" type="primary">127</name>
    <name evidence="1" type="ORF">PBI_BELLAMY_127</name>
</gene>
<keyword evidence="2" id="KW-1185">Reference proteome</keyword>
<evidence type="ECO:0000313" key="2">
    <source>
        <dbReference type="Proteomes" id="UP000221247"/>
    </source>
</evidence>
<protein>
    <submittedName>
        <fullName evidence="1">Tail tube</fullName>
    </submittedName>
</protein>
<accession>A0A222YWT6</accession>
<dbReference type="Proteomes" id="UP000221247">
    <property type="component" value="Segment"/>
</dbReference>
<dbReference type="GeneID" id="54981457"/>
<reference evidence="1 2" key="1">
    <citation type="submission" date="2017-06" db="EMBL/GenBank/DDBJ databases">
        <authorList>
            <person name="Kim H.J."/>
            <person name="Triplett B.A."/>
        </authorList>
    </citation>
    <scope>NUCLEOTIDE SEQUENCE [LARGE SCALE GENOMIC DNA]</scope>
</reference>
<dbReference type="EMBL" id="MF351863">
    <property type="protein sequence ID" value="ASR76172.1"/>
    <property type="molecule type" value="Genomic_DNA"/>
</dbReference>
<evidence type="ECO:0000313" key="1">
    <source>
        <dbReference type="EMBL" id="ASR76172.1"/>
    </source>
</evidence>
<sequence length="209" mass="22698">MAASKENRTISQFKSRLAGGGARPNLFEVELTLDGEGLGFSLPGYDATQMAFLCKAANLPAQNIASIDVPFRGRIFKVAGDRTIDTWTITIINDEDFRLRRAMEFWTEQIASLDTNLGATSPNAYMAAAKVYQLGRGSSPRSTDNSGDSNSVLAEYEFVDIFPTEVSAIDLSYDSSDTIEEFTVTFQVQSIRILKGEGAAGSARQNVNG</sequence>
<dbReference type="KEGG" id="vg:54981457"/>